<feature type="compositionally biased region" description="Pro residues" evidence="1">
    <location>
        <begin position="209"/>
        <end position="219"/>
    </location>
</feature>
<comment type="caution">
    <text evidence="2">The sequence shown here is derived from an EMBL/GenBank/DDBJ whole genome shotgun (WGS) entry which is preliminary data.</text>
</comment>
<evidence type="ECO:0000256" key="1">
    <source>
        <dbReference type="SAM" id="MobiDB-lite"/>
    </source>
</evidence>
<dbReference type="AlphaFoldDB" id="A0A814QV13"/>
<keyword evidence="3" id="KW-1185">Reference proteome</keyword>
<feature type="region of interest" description="Disordered" evidence="1">
    <location>
        <begin position="286"/>
        <end position="317"/>
    </location>
</feature>
<gene>
    <name evidence="2" type="ORF">XAT740_LOCUS19567</name>
</gene>
<accession>A0A814QV13</accession>
<feature type="region of interest" description="Disordered" evidence="1">
    <location>
        <begin position="198"/>
        <end position="219"/>
    </location>
</feature>
<evidence type="ECO:0000313" key="3">
    <source>
        <dbReference type="Proteomes" id="UP000663828"/>
    </source>
</evidence>
<evidence type="ECO:0000313" key="2">
    <source>
        <dbReference type="EMBL" id="CAF1124567.1"/>
    </source>
</evidence>
<name>A0A814QV13_ADIRI</name>
<dbReference type="Proteomes" id="UP000663828">
    <property type="component" value="Unassembled WGS sequence"/>
</dbReference>
<reference evidence="2" key="1">
    <citation type="submission" date="2021-02" db="EMBL/GenBank/DDBJ databases">
        <authorList>
            <person name="Nowell W R."/>
        </authorList>
    </citation>
    <scope>NUCLEOTIDE SEQUENCE</scope>
</reference>
<sequence length="317" mass="35413">MSTTPAAASKTLKNSRVLVFDDNSDTINECLRRHLHKFEKTNRRNKKNARKVASHPTKLAFLIYFDDGGIPGRSFRRLDPLKSESILAGMTREISDQIVIVSDSNQDCSSDRSPSISIEISTRTKQQDDDKCLQINFNEQKRPISRLTPPKSPFNRLSVSSMSLPLVSIPPPLIPLATTTSAATTTCLFLPVVRPPSPPAAAPPTIASPSPPTLAPPSPPTAIETVTSNEMQFICSITKENQPTWLIELKQFHHEAIRPVDKEIERLSDDHRIVEDHLNEVEEMITSTGEQKKQLDEEGCPGQRFLKQDSMNFRQNP</sequence>
<proteinExistence type="predicted"/>
<organism evidence="2 3">
    <name type="scientific">Adineta ricciae</name>
    <name type="common">Rotifer</name>
    <dbReference type="NCBI Taxonomy" id="249248"/>
    <lineage>
        <taxon>Eukaryota</taxon>
        <taxon>Metazoa</taxon>
        <taxon>Spiralia</taxon>
        <taxon>Gnathifera</taxon>
        <taxon>Rotifera</taxon>
        <taxon>Eurotatoria</taxon>
        <taxon>Bdelloidea</taxon>
        <taxon>Adinetida</taxon>
        <taxon>Adinetidae</taxon>
        <taxon>Adineta</taxon>
    </lineage>
</organism>
<dbReference type="EMBL" id="CAJNOR010001338">
    <property type="protein sequence ID" value="CAF1124567.1"/>
    <property type="molecule type" value="Genomic_DNA"/>
</dbReference>
<protein>
    <submittedName>
        <fullName evidence="2">Uncharacterized protein</fullName>
    </submittedName>
</protein>